<accession>A0ABN1G760</accession>
<keyword evidence="2" id="KW-1185">Reference proteome</keyword>
<dbReference type="Pfam" id="PF06224">
    <property type="entry name" value="AlkZ-like"/>
    <property type="match status" value="1"/>
</dbReference>
<name>A0ABN1G760_9ACTN</name>
<dbReference type="Proteomes" id="UP001500957">
    <property type="component" value="Unassembled WGS sequence"/>
</dbReference>
<protein>
    <submittedName>
        <fullName evidence="1">Crosslink repair DNA glycosylase YcaQ family protein</fullName>
    </submittedName>
</protein>
<evidence type="ECO:0000313" key="1">
    <source>
        <dbReference type="EMBL" id="GAA0605252.1"/>
    </source>
</evidence>
<proteinExistence type="predicted"/>
<dbReference type="InterPro" id="IPR009351">
    <property type="entry name" value="AlkZ-like"/>
</dbReference>
<dbReference type="PANTHER" id="PTHR30528">
    <property type="entry name" value="CYTOPLASMIC PROTEIN"/>
    <property type="match status" value="1"/>
</dbReference>
<evidence type="ECO:0000313" key="2">
    <source>
        <dbReference type="Proteomes" id="UP001500957"/>
    </source>
</evidence>
<dbReference type="PANTHER" id="PTHR30528:SF0">
    <property type="entry name" value="CYTOPLASMIC PROTEIN"/>
    <property type="match status" value="1"/>
</dbReference>
<gene>
    <name evidence="1" type="ORF">GCM10009547_03970</name>
</gene>
<reference evidence="1 2" key="1">
    <citation type="journal article" date="2019" name="Int. J. Syst. Evol. Microbiol.">
        <title>The Global Catalogue of Microorganisms (GCM) 10K type strain sequencing project: providing services to taxonomists for standard genome sequencing and annotation.</title>
        <authorList>
            <consortium name="The Broad Institute Genomics Platform"/>
            <consortium name="The Broad Institute Genome Sequencing Center for Infectious Disease"/>
            <person name="Wu L."/>
            <person name="Ma J."/>
        </authorList>
    </citation>
    <scope>NUCLEOTIDE SEQUENCE [LARGE SCALE GENOMIC DNA]</scope>
    <source>
        <strain evidence="1 2">JCM 10671</strain>
    </source>
</reference>
<sequence>MSDPSGSICGVDSLSAADARRLALRAQGLLGPRPRNPAAVLRGVGAVQLDTISVLARSHELVPYARLGPVGRAAVERAFWSGACVEYWSHAACILPVETWPLYSFRRRHFRDRGIRWHERPAESVFAEVRARLAAGGPVTTGDIGGAKKGGPWWDWSGQKIAIEFLLDTGEVVCTRRVGWRRVYDLAERALPAEVLAADTLDDAECHRRLVAAAGAAMGVATVADLADYPRISRADVEAVLPDTGLVPVEVEGWPARAWADPAALAQLDARGRHRTTLLSPFDSLIWDRKRTQRVFGFTHALEAYKPAAKRDYGYFTMPLLSGGRLLGRVDPKRVGTTLAAQAVFLDTSAAVAPMATALWEAAAWVGCDSVSIDRVEPVGLADRLHDALLAAA</sequence>
<organism evidence="1 2">
    <name type="scientific">Sporichthya brevicatena</name>
    <dbReference type="NCBI Taxonomy" id="171442"/>
    <lineage>
        <taxon>Bacteria</taxon>
        <taxon>Bacillati</taxon>
        <taxon>Actinomycetota</taxon>
        <taxon>Actinomycetes</taxon>
        <taxon>Sporichthyales</taxon>
        <taxon>Sporichthyaceae</taxon>
        <taxon>Sporichthya</taxon>
    </lineage>
</organism>
<comment type="caution">
    <text evidence="1">The sequence shown here is derived from an EMBL/GenBank/DDBJ whole genome shotgun (WGS) entry which is preliminary data.</text>
</comment>
<dbReference type="EMBL" id="BAAAHE010000004">
    <property type="protein sequence ID" value="GAA0605252.1"/>
    <property type="molecule type" value="Genomic_DNA"/>
</dbReference>